<protein>
    <recommendedName>
        <fullName evidence="10">Tyrosine recombinase XerC</fullName>
    </recommendedName>
</protein>
<gene>
    <name evidence="8" type="ORF">A2827_02050</name>
</gene>
<dbReference type="STRING" id="1802158.A2827_02050"/>
<dbReference type="PROSITE" id="PS51898">
    <property type="entry name" value="TYR_RECOMBINASE"/>
    <property type="match status" value="1"/>
</dbReference>
<evidence type="ECO:0000313" key="8">
    <source>
        <dbReference type="EMBL" id="OGZ57221.1"/>
    </source>
</evidence>
<keyword evidence="4" id="KW-0233">DNA recombination</keyword>
<evidence type="ECO:0000256" key="2">
    <source>
        <dbReference type="ARBA" id="ARBA00022908"/>
    </source>
</evidence>
<dbReference type="InterPro" id="IPR004107">
    <property type="entry name" value="Integrase_SAM-like_N"/>
</dbReference>
<dbReference type="PROSITE" id="PS51900">
    <property type="entry name" value="CB"/>
    <property type="match status" value="1"/>
</dbReference>
<feature type="domain" description="Core-binding (CB)" evidence="7">
    <location>
        <begin position="2"/>
        <end position="97"/>
    </location>
</feature>
<dbReference type="InterPro" id="IPR013762">
    <property type="entry name" value="Integrase-like_cat_sf"/>
</dbReference>
<reference evidence="8 9" key="1">
    <citation type="journal article" date="2016" name="Nat. Commun.">
        <title>Thousands of microbial genomes shed light on interconnected biogeochemical processes in an aquifer system.</title>
        <authorList>
            <person name="Anantharaman K."/>
            <person name="Brown C.T."/>
            <person name="Hug L.A."/>
            <person name="Sharon I."/>
            <person name="Castelle C.J."/>
            <person name="Probst A.J."/>
            <person name="Thomas B.C."/>
            <person name="Singh A."/>
            <person name="Wilkins M.J."/>
            <person name="Karaoz U."/>
            <person name="Brodie E.L."/>
            <person name="Williams K.H."/>
            <person name="Hubbard S.S."/>
            <person name="Banfield J.F."/>
        </authorList>
    </citation>
    <scope>NUCLEOTIDE SEQUENCE [LARGE SCALE GENOMIC DNA]</scope>
</reference>
<evidence type="ECO:0008006" key="10">
    <source>
        <dbReference type="Google" id="ProtNLM"/>
    </source>
</evidence>
<dbReference type="InterPro" id="IPR011010">
    <property type="entry name" value="DNA_brk_join_enz"/>
</dbReference>
<dbReference type="Gene3D" id="1.10.150.130">
    <property type="match status" value="1"/>
</dbReference>
<dbReference type="EMBL" id="MHOD01000034">
    <property type="protein sequence ID" value="OGZ57221.1"/>
    <property type="molecule type" value="Genomic_DNA"/>
</dbReference>
<evidence type="ECO:0000256" key="3">
    <source>
        <dbReference type="ARBA" id="ARBA00023125"/>
    </source>
</evidence>
<evidence type="ECO:0000256" key="4">
    <source>
        <dbReference type="ARBA" id="ARBA00023172"/>
    </source>
</evidence>
<evidence type="ECO:0000259" key="7">
    <source>
        <dbReference type="PROSITE" id="PS51900"/>
    </source>
</evidence>
<name>A0A1G2H4T6_9BACT</name>
<dbReference type="PANTHER" id="PTHR30349:SF41">
    <property type="entry name" value="INTEGRASE_RECOMBINASE PROTEIN MJ0367-RELATED"/>
    <property type="match status" value="1"/>
</dbReference>
<comment type="caution">
    <text evidence="8">The sequence shown here is derived from an EMBL/GenBank/DDBJ whole genome shotgun (WGS) entry which is preliminary data.</text>
</comment>
<dbReference type="Pfam" id="PF00589">
    <property type="entry name" value="Phage_integrase"/>
    <property type="match status" value="1"/>
</dbReference>
<evidence type="ECO:0000259" key="6">
    <source>
        <dbReference type="PROSITE" id="PS51898"/>
    </source>
</evidence>
<evidence type="ECO:0000256" key="5">
    <source>
        <dbReference type="PROSITE-ProRule" id="PRU01248"/>
    </source>
</evidence>
<keyword evidence="3 5" id="KW-0238">DNA-binding</keyword>
<dbReference type="GO" id="GO:0015074">
    <property type="term" value="P:DNA integration"/>
    <property type="evidence" value="ECO:0007669"/>
    <property type="project" value="UniProtKB-KW"/>
</dbReference>
<dbReference type="GO" id="GO:0006310">
    <property type="term" value="P:DNA recombination"/>
    <property type="evidence" value="ECO:0007669"/>
    <property type="project" value="UniProtKB-KW"/>
</dbReference>
<sequence length="317" mass="36552">MKPIKKYITDFLEYCEIEKGLSPISVKNYAQFLRQFEAWLDAQKLTTLTPKDLTAEHIWDYRIHLSRKRHPQTNEFLSKSTQSYYLIALRGLLSYFVDKDIKSLPPDKIKLPKDSKDHNVRFLSLEQLEKLLLSPNISNTKGLRDRAILETFFSTGLRIAELVSLNISDLGNTENNDGIEIQIIGKGGRARTVYFSRRCLDWIGKYLSSRADDDKSLFARQNRGHSGEDSKRITARSIERVVKYYALRAGLPHSITPHVLRHTYATDLLSQGVDLRIIQELLGHKNIVTTQIYTHVTNKELREAHKKFHSGNKLKNS</sequence>
<dbReference type="InterPro" id="IPR010998">
    <property type="entry name" value="Integrase_recombinase_N"/>
</dbReference>
<dbReference type="SUPFAM" id="SSF56349">
    <property type="entry name" value="DNA breaking-rejoining enzymes"/>
    <property type="match status" value="1"/>
</dbReference>
<dbReference type="GO" id="GO:0003677">
    <property type="term" value="F:DNA binding"/>
    <property type="evidence" value="ECO:0007669"/>
    <property type="project" value="UniProtKB-UniRule"/>
</dbReference>
<dbReference type="Proteomes" id="UP000177932">
    <property type="component" value="Unassembled WGS sequence"/>
</dbReference>
<evidence type="ECO:0000256" key="1">
    <source>
        <dbReference type="ARBA" id="ARBA00008857"/>
    </source>
</evidence>
<organism evidence="8 9">
    <name type="scientific">Candidatus Spechtbacteria bacterium RIFCSPHIGHO2_01_FULL_43_30</name>
    <dbReference type="NCBI Taxonomy" id="1802158"/>
    <lineage>
        <taxon>Bacteria</taxon>
        <taxon>Candidatus Spechtiibacteriota</taxon>
    </lineage>
</organism>
<proteinExistence type="inferred from homology"/>
<dbReference type="Gene3D" id="1.10.443.10">
    <property type="entry name" value="Intergrase catalytic core"/>
    <property type="match status" value="1"/>
</dbReference>
<accession>A0A1G2H4T6</accession>
<dbReference type="InterPro" id="IPR050090">
    <property type="entry name" value="Tyrosine_recombinase_XerCD"/>
</dbReference>
<dbReference type="InterPro" id="IPR002104">
    <property type="entry name" value="Integrase_catalytic"/>
</dbReference>
<dbReference type="Pfam" id="PF02899">
    <property type="entry name" value="Phage_int_SAM_1"/>
    <property type="match status" value="1"/>
</dbReference>
<dbReference type="PANTHER" id="PTHR30349">
    <property type="entry name" value="PHAGE INTEGRASE-RELATED"/>
    <property type="match status" value="1"/>
</dbReference>
<evidence type="ECO:0000313" key="9">
    <source>
        <dbReference type="Proteomes" id="UP000177932"/>
    </source>
</evidence>
<keyword evidence="2" id="KW-0229">DNA integration</keyword>
<dbReference type="InterPro" id="IPR044068">
    <property type="entry name" value="CB"/>
</dbReference>
<feature type="domain" description="Tyr recombinase" evidence="6">
    <location>
        <begin position="118"/>
        <end position="306"/>
    </location>
</feature>
<comment type="similarity">
    <text evidence="1">Belongs to the 'phage' integrase family.</text>
</comment>
<dbReference type="AlphaFoldDB" id="A0A1G2H4T6"/>